<dbReference type="OrthoDB" id="1523880at2"/>
<organism evidence="2 3">
    <name type="scientific">Pedobacter psychroterrae</name>
    <dbReference type="NCBI Taxonomy" id="2530453"/>
    <lineage>
        <taxon>Bacteria</taxon>
        <taxon>Pseudomonadati</taxon>
        <taxon>Bacteroidota</taxon>
        <taxon>Sphingobacteriia</taxon>
        <taxon>Sphingobacteriales</taxon>
        <taxon>Sphingobacteriaceae</taxon>
        <taxon>Pedobacter</taxon>
    </lineage>
</organism>
<dbReference type="AlphaFoldDB" id="A0A4R0N8R0"/>
<comment type="caution">
    <text evidence="2">The sequence shown here is derived from an EMBL/GenBank/DDBJ whole genome shotgun (WGS) entry which is preliminary data.</text>
</comment>
<feature type="transmembrane region" description="Helical" evidence="1">
    <location>
        <begin position="228"/>
        <end position="249"/>
    </location>
</feature>
<feature type="transmembrane region" description="Helical" evidence="1">
    <location>
        <begin position="147"/>
        <end position="168"/>
    </location>
</feature>
<keyword evidence="1" id="KW-0812">Transmembrane</keyword>
<gene>
    <name evidence="2" type="ORF">EZ437_21270</name>
</gene>
<accession>A0A4R0N8R0</accession>
<name>A0A4R0N8R0_9SPHI</name>
<feature type="transmembrane region" description="Helical" evidence="1">
    <location>
        <begin position="57"/>
        <end position="79"/>
    </location>
</feature>
<keyword evidence="1" id="KW-1133">Transmembrane helix</keyword>
<reference evidence="2 3" key="1">
    <citation type="submission" date="2019-02" db="EMBL/GenBank/DDBJ databases">
        <title>Pedobacter sp. RP-1-14 sp. nov., isolated from Arctic soil.</title>
        <authorList>
            <person name="Dahal R.H."/>
        </authorList>
    </citation>
    <scope>NUCLEOTIDE SEQUENCE [LARGE SCALE GENOMIC DNA]</scope>
    <source>
        <strain evidence="2 3">RP-1-14</strain>
    </source>
</reference>
<evidence type="ECO:0000313" key="2">
    <source>
        <dbReference type="EMBL" id="TCC96405.1"/>
    </source>
</evidence>
<sequence length="256" mass="29410">MNNIFSMRRFSQLFVNHTIASYRMYSMSFGVLMGILFLMMVYASAENKFILSENARQMFFTTFMFIGGAIFTTGIFSNLGDKRKAIAYLMLPASNFEKFLVAWLYSFVIFQLVYVAGFYLIDLTVMSLGKRVTNESAIMNFGADFRYSTLLLAFAWIHSMGFFGAILFKKLHFIKTAFSVFVLLLLVVLLNKFSIDWMMGASVETGEPFGSLMIYEGKKSYFLERSEMIWLVPYLTASIALLLWVGAYFKLKETEV</sequence>
<protein>
    <submittedName>
        <fullName evidence="2">Uncharacterized protein</fullName>
    </submittedName>
</protein>
<feature type="transmembrane region" description="Helical" evidence="1">
    <location>
        <begin position="100"/>
        <end position="121"/>
    </location>
</feature>
<feature type="transmembrane region" description="Helical" evidence="1">
    <location>
        <begin position="21"/>
        <end position="45"/>
    </location>
</feature>
<proteinExistence type="predicted"/>
<evidence type="ECO:0000256" key="1">
    <source>
        <dbReference type="SAM" id="Phobius"/>
    </source>
</evidence>
<keyword evidence="1" id="KW-0472">Membrane</keyword>
<evidence type="ECO:0000313" key="3">
    <source>
        <dbReference type="Proteomes" id="UP000293347"/>
    </source>
</evidence>
<dbReference type="Proteomes" id="UP000293347">
    <property type="component" value="Unassembled WGS sequence"/>
</dbReference>
<dbReference type="RefSeq" id="WP_131598152.1">
    <property type="nucleotide sequence ID" value="NZ_SJSL01000012.1"/>
</dbReference>
<keyword evidence="3" id="KW-1185">Reference proteome</keyword>
<feature type="transmembrane region" description="Helical" evidence="1">
    <location>
        <begin position="180"/>
        <end position="199"/>
    </location>
</feature>
<dbReference type="EMBL" id="SJSL01000012">
    <property type="protein sequence ID" value="TCC96405.1"/>
    <property type="molecule type" value="Genomic_DNA"/>
</dbReference>